<feature type="domain" description="DNA-directed DNA polymerase family B viral insert" evidence="14">
    <location>
        <begin position="358"/>
        <end position="480"/>
    </location>
</feature>
<dbReference type="Pfam" id="PF08408">
    <property type="entry name" value="DNA_pol_B_3"/>
    <property type="match status" value="1"/>
</dbReference>
<keyword evidence="5 11" id="KW-0548">Nucleotidyltransferase</keyword>
<evidence type="ECO:0000259" key="12">
    <source>
        <dbReference type="Pfam" id="PF00136"/>
    </source>
</evidence>
<name>U3UBH8_9POXV</name>
<dbReference type="Pfam" id="PF08452">
    <property type="entry name" value="DNAP_B_exo_N"/>
    <property type="match status" value="1"/>
</dbReference>
<evidence type="ECO:0000313" key="16">
    <source>
        <dbReference type="EMBL" id="CCD83215.1"/>
    </source>
</evidence>
<evidence type="ECO:0000256" key="3">
    <source>
        <dbReference type="ARBA" id="ARBA00015749"/>
    </source>
</evidence>
<dbReference type="PANTHER" id="PTHR10322">
    <property type="entry name" value="DNA POLYMERASE CATALYTIC SUBUNIT"/>
    <property type="match status" value="1"/>
</dbReference>
<dbReference type="Pfam" id="PF03104">
    <property type="entry name" value="DNA_pol_B_exo1"/>
    <property type="match status" value="1"/>
</dbReference>
<proteinExistence type="inferred from homology"/>
<evidence type="ECO:0000256" key="11">
    <source>
        <dbReference type="RuleBase" id="RU000442"/>
    </source>
</evidence>
<evidence type="ECO:0000256" key="4">
    <source>
        <dbReference type="ARBA" id="ARBA00022679"/>
    </source>
</evidence>
<dbReference type="GO" id="GO:0003887">
    <property type="term" value="F:DNA-directed DNA polymerase activity"/>
    <property type="evidence" value="ECO:0007669"/>
    <property type="project" value="UniProtKB-KW"/>
</dbReference>
<evidence type="ECO:0000256" key="5">
    <source>
        <dbReference type="ARBA" id="ARBA00022695"/>
    </source>
</evidence>
<dbReference type="EMBL" id="HE601899">
    <property type="protein sequence ID" value="CCD83215.1"/>
    <property type="molecule type" value="Genomic_DNA"/>
</dbReference>
<dbReference type="SUPFAM" id="SSF53098">
    <property type="entry name" value="Ribonuclease H-like"/>
    <property type="match status" value="1"/>
</dbReference>
<dbReference type="GO" id="GO:0039693">
    <property type="term" value="P:viral DNA genome replication"/>
    <property type="evidence" value="ECO:0007669"/>
    <property type="project" value="UniProtKB-KW"/>
</dbReference>
<feature type="domain" description="DNA polymerase B exonuclease N-terminal" evidence="15">
    <location>
        <begin position="9"/>
        <end position="30"/>
    </location>
</feature>
<keyword evidence="7 11" id="KW-0239">DNA-directed DNA polymerase</keyword>
<evidence type="ECO:0000256" key="6">
    <source>
        <dbReference type="ARBA" id="ARBA00022705"/>
    </source>
</evidence>
<evidence type="ECO:0000256" key="10">
    <source>
        <dbReference type="ARBA" id="ARBA00049244"/>
    </source>
</evidence>
<keyword evidence="8" id="KW-1194">Viral DNA replication</keyword>
<evidence type="ECO:0000313" key="17">
    <source>
        <dbReference type="Proteomes" id="UP000144311"/>
    </source>
</evidence>
<dbReference type="InterPro" id="IPR023211">
    <property type="entry name" value="DNA_pol_palm_dom_sf"/>
</dbReference>
<dbReference type="InterPro" id="IPR036397">
    <property type="entry name" value="RNaseH_sf"/>
</dbReference>
<dbReference type="PROSITE" id="PS00116">
    <property type="entry name" value="DNA_POLYMERASE_B"/>
    <property type="match status" value="1"/>
</dbReference>
<dbReference type="Gene3D" id="1.10.287.690">
    <property type="entry name" value="Helix hairpin bin"/>
    <property type="match status" value="1"/>
</dbReference>
<dbReference type="InterPro" id="IPR050240">
    <property type="entry name" value="DNA_pol_type-B"/>
</dbReference>
<dbReference type="PRINTS" id="PR00106">
    <property type="entry name" value="DNAPOLB"/>
</dbReference>
<dbReference type="InterPro" id="IPR006134">
    <property type="entry name" value="DNA-dir_DNA_pol_B_multi_dom"/>
</dbReference>
<dbReference type="GO" id="GO:0000166">
    <property type="term" value="F:nucleotide binding"/>
    <property type="evidence" value="ECO:0007669"/>
    <property type="project" value="InterPro"/>
</dbReference>
<keyword evidence="4 11" id="KW-0808">Transferase</keyword>
<protein>
    <recommendedName>
        <fullName evidence="3 11">DNA polymerase</fullName>
        <ecNumber evidence="2 11">2.7.7.7</ecNumber>
    </recommendedName>
</protein>
<dbReference type="OrthoDB" id="165at10239"/>
<dbReference type="InterPro" id="IPR043502">
    <property type="entry name" value="DNA/RNA_pol_sf"/>
</dbReference>
<comment type="catalytic activity">
    <reaction evidence="10 11">
        <text>DNA(n) + a 2'-deoxyribonucleoside 5'-triphosphate = DNA(n+1) + diphosphate</text>
        <dbReference type="Rhea" id="RHEA:22508"/>
        <dbReference type="Rhea" id="RHEA-COMP:17339"/>
        <dbReference type="Rhea" id="RHEA-COMP:17340"/>
        <dbReference type="ChEBI" id="CHEBI:33019"/>
        <dbReference type="ChEBI" id="CHEBI:61560"/>
        <dbReference type="ChEBI" id="CHEBI:173112"/>
        <dbReference type="EC" id="2.7.7.7"/>
    </reaction>
</comment>
<dbReference type="SMART" id="SM00486">
    <property type="entry name" value="POLBc"/>
    <property type="match status" value="1"/>
</dbReference>
<dbReference type="Pfam" id="PF00136">
    <property type="entry name" value="DNA_pol_B"/>
    <property type="match status" value="1"/>
</dbReference>
<keyword evidence="17" id="KW-1185">Reference proteome</keyword>
<evidence type="ECO:0000256" key="1">
    <source>
        <dbReference type="ARBA" id="ARBA00005755"/>
    </source>
</evidence>
<accession>U3UBH8</accession>
<evidence type="ECO:0000256" key="8">
    <source>
        <dbReference type="ARBA" id="ARBA00023109"/>
    </source>
</evidence>
<reference evidence="16 17" key="1">
    <citation type="submission" date="2011-10" db="EMBL/GenBank/DDBJ databases">
        <authorList>
            <person name="Darby A."/>
        </authorList>
    </citation>
    <scope>NUCLEOTIDE SEQUENCE [LARGE SCALE GENOMIC DNA]</scope>
    <source>
        <strain evidence="16">Red squirrel UK</strain>
    </source>
</reference>
<dbReference type="SUPFAM" id="SSF56672">
    <property type="entry name" value="DNA/RNA polymerases"/>
    <property type="match status" value="1"/>
</dbReference>
<dbReference type="Proteomes" id="UP000144311">
    <property type="component" value="Segment"/>
</dbReference>
<organism evidence="16 17">
    <name type="scientific">Squirrelpox virus</name>
    <dbReference type="NCBI Taxonomy" id="240426"/>
    <lineage>
        <taxon>Viruses</taxon>
        <taxon>Varidnaviria</taxon>
        <taxon>Bamfordvirae</taxon>
        <taxon>Nucleocytoviricota</taxon>
        <taxon>Pokkesviricetes</taxon>
        <taxon>Chitovirales</taxon>
        <taxon>Poxviridae</taxon>
        <taxon>Chordopoxvirinae</taxon>
        <taxon>Sciuripoxvirus</taxon>
        <taxon>Sciuripoxvirus squirrelpox</taxon>
    </lineage>
</organism>
<evidence type="ECO:0000259" key="15">
    <source>
        <dbReference type="Pfam" id="PF08452"/>
    </source>
</evidence>
<comment type="similarity">
    <text evidence="1 11">Belongs to the DNA polymerase type-B family.</text>
</comment>
<dbReference type="Gene3D" id="3.90.1600.10">
    <property type="entry name" value="Palm domain of DNA polymerase"/>
    <property type="match status" value="1"/>
</dbReference>
<evidence type="ECO:0000256" key="7">
    <source>
        <dbReference type="ARBA" id="ARBA00022932"/>
    </source>
</evidence>
<dbReference type="PANTHER" id="PTHR10322:SF23">
    <property type="entry name" value="DNA POLYMERASE DELTA CATALYTIC SUBUNIT"/>
    <property type="match status" value="1"/>
</dbReference>
<sequence length="1007" mass="115607">MKIYSANKMDVKCVNWFESRGERKYLYLKARTREGAAVYFRFNRYFYYVVSEATLASLAPPAHRAEPLGRMSIIDIDEEVSRDANLRPRPRREEDLWLVAEPHRRSIVGAYMTDFLDVTWFFIANEIDPCGCYAVDESLLEEVRAGCFHCEDPKRCFAARIPRFDVQRTYLFMDIECHFEKKFPSVFTNPVSHVSCCTVDRTGAEFRFTLLNEEMLSEADRAEALRRGCVRARSATEADLSREVVLCSEVVMLQITRLLIESAFDFVVTFNGHNFDLRYVANRLELLTGESVTFRLPDHSETVKLCIYERNLLSHRGQGGVANTTYHVNNNNGTIFFDLYAYIQKSEKLDSYKLDSISKNAFHCRARVTEAVGDCCVFEGDDAPSRVRAFAEVLSTGNYITIADGVYKVLEKRVADGRFELRVRFGAAAGETHELSFGKDDVDLAAMYRDYDLDVALEMARYCVHDASLCKYLWHFYGMETKTDAAAATYLLPHCLAFEYRASTLIKGPLLRMMLEQRKVFVRNARKTKFLYEGGKVFAPRKKMFENNVAVFDYNSLYPNVCIFGNLSPETLVGVMVSGNRLEAEINAQELRRRYRPPRFLCIECEPRSHDFVNEVAVFDREAEGVIPMLLRSFLDRRAEYKKLMKSASGPIERGIYDSMQYTCKIVANSVYGLMGFRNSALYSYASAKSCTTIGRRMITYLDSVMDGAAVCGGEVLLAAPPLNPFFDDGRDQSAAVAIDVDPSVAMNLRTVYGDTDSVFVEMSTKDVAVTQRVARELERVINQRVLFANFRVEFEAVYSRLIMQSKKKYTTMKFAAGSVADPERVSKGTSETRRDVSRFHKEMIKSYKTRLTDMLSEGGLSSQAVCVSVLQSLEQDMRLEFERRALPLEMFLLSRTHHCNFKSPDNPNMALVMRYNSENPEVIEIGERYFFAYFCDAALPWQRRLENVKSHERIVDRGFRLGADQRIFYEVYFKRLATEVVNLLDHRELSVQFFTRLFGTRPLFYD</sequence>
<dbReference type="InterPro" id="IPR013617">
    <property type="entry name" value="DNA-dir_DNA_pol_B_vir_insert"/>
</dbReference>
<dbReference type="GO" id="GO:0006261">
    <property type="term" value="P:DNA-templated DNA replication"/>
    <property type="evidence" value="ECO:0007669"/>
    <property type="project" value="TreeGrafter"/>
</dbReference>
<evidence type="ECO:0000256" key="9">
    <source>
        <dbReference type="ARBA" id="ARBA00023125"/>
    </source>
</evidence>
<dbReference type="KEGG" id="vg:18158426"/>
<dbReference type="RefSeq" id="YP_008658457.1">
    <property type="nucleotide sequence ID" value="NC_022563.1"/>
</dbReference>
<dbReference type="EC" id="2.7.7.7" evidence="2 11"/>
<dbReference type="InterPro" id="IPR013660">
    <property type="entry name" value="DNApol_B_exo_N"/>
</dbReference>
<dbReference type="GO" id="GO:0003677">
    <property type="term" value="F:DNA binding"/>
    <property type="evidence" value="ECO:0007669"/>
    <property type="project" value="UniProtKB-KW"/>
</dbReference>
<evidence type="ECO:0000259" key="13">
    <source>
        <dbReference type="Pfam" id="PF03104"/>
    </source>
</evidence>
<gene>
    <name evidence="16" type="primary">E9L</name>
    <name evidence="16" type="ORF">SQPV_0320</name>
</gene>
<dbReference type="InterPro" id="IPR006133">
    <property type="entry name" value="DNA-dir_DNA_pol_B_exonuc"/>
</dbReference>
<feature type="domain" description="DNA-directed DNA polymerase family B multifunctional" evidence="12">
    <location>
        <begin position="494"/>
        <end position="986"/>
    </location>
</feature>
<feature type="domain" description="DNA-directed DNA polymerase family B exonuclease" evidence="13">
    <location>
        <begin position="111"/>
        <end position="357"/>
    </location>
</feature>
<dbReference type="GeneID" id="18158426"/>
<reference evidence="16 17" key="2">
    <citation type="submission" date="2013-10" db="EMBL/GenBank/DDBJ databases">
        <title>The genome of epidemic Squirrel Poxvirus reveals novel virulence genes.</title>
        <authorList>
            <person name="Darby A.C."/>
            <person name="McInnes C.J."/>
            <person name="Kjaer K.H."/>
            <person name="Wood A.R."/>
            <person name="Hughes M."/>
            <person name="Martensen P.M."/>
            <person name="Radford A.D."/>
            <person name="Hall N."/>
            <person name="Chantrey J."/>
        </authorList>
    </citation>
    <scope>NUCLEOTIDE SEQUENCE [LARGE SCALE GENOMIC DNA]</scope>
    <source>
        <strain evidence="16">Red squirrel UK</strain>
    </source>
</reference>
<dbReference type="InterPro" id="IPR017964">
    <property type="entry name" value="DNA-dir_DNA_pol_B_CS"/>
</dbReference>
<dbReference type="InterPro" id="IPR006172">
    <property type="entry name" value="DNA-dir_DNA_pol_B"/>
</dbReference>
<evidence type="ECO:0000259" key="14">
    <source>
        <dbReference type="Pfam" id="PF08408"/>
    </source>
</evidence>
<keyword evidence="9 11" id="KW-0238">DNA-binding</keyword>
<evidence type="ECO:0000256" key="2">
    <source>
        <dbReference type="ARBA" id="ARBA00012417"/>
    </source>
</evidence>
<dbReference type="InterPro" id="IPR012337">
    <property type="entry name" value="RNaseH-like_sf"/>
</dbReference>
<keyword evidence="6 11" id="KW-0235">DNA replication</keyword>
<dbReference type="Gene3D" id="3.30.420.10">
    <property type="entry name" value="Ribonuclease H-like superfamily/Ribonuclease H"/>
    <property type="match status" value="1"/>
</dbReference>